<comment type="caution">
    <text evidence="1">The sequence shown here is derived from an EMBL/GenBank/DDBJ whole genome shotgun (WGS) entry which is preliminary data.</text>
</comment>
<dbReference type="AlphaFoldDB" id="A0A1G2IVC6"/>
<sequence length="64" mass="7448">MHEFCKTVLALLYRALFYFTSHSSDKCPKCKNKKMLAACPHTRRHSIKYHVVQCPCGHKWQAPA</sequence>
<dbReference type="EMBL" id="MHPJ01000018">
    <property type="protein sequence ID" value="OGZ78537.1"/>
    <property type="molecule type" value="Genomic_DNA"/>
</dbReference>
<reference evidence="1 2" key="1">
    <citation type="journal article" date="2016" name="Nat. Commun.">
        <title>Thousands of microbial genomes shed light on interconnected biogeochemical processes in an aquifer system.</title>
        <authorList>
            <person name="Anantharaman K."/>
            <person name="Brown C.T."/>
            <person name="Hug L.A."/>
            <person name="Sharon I."/>
            <person name="Castelle C.J."/>
            <person name="Probst A.J."/>
            <person name="Thomas B.C."/>
            <person name="Singh A."/>
            <person name="Wilkins M.J."/>
            <person name="Karaoz U."/>
            <person name="Brodie E.L."/>
            <person name="Williams K.H."/>
            <person name="Hubbard S.S."/>
            <person name="Banfield J.F."/>
        </authorList>
    </citation>
    <scope>NUCLEOTIDE SEQUENCE [LARGE SCALE GENOMIC DNA]</scope>
</reference>
<dbReference type="Proteomes" id="UP000178650">
    <property type="component" value="Unassembled WGS sequence"/>
</dbReference>
<accession>A0A1G2IVC6</accession>
<protein>
    <submittedName>
        <fullName evidence="1">Uncharacterized protein</fullName>
    </submittedName>
</protein>
<name>A0A1G2IVC6_9BACT</name>
<proteinExistence type="predicted"/>
<evidence type="ECO:0000313" key="2">
    <source>
        <dbReference type="Proteomes" id="UP000178650"/>
    </source>
</evidence>
<dbReference type="STRING" id="1802223.A2358_03480"/>
<organism evidence="1 2">
    <name type="scientific">Candidatus Staskawiczbacteria bacterium RIFOXYB1_FULL_37_44</name>
    <dbReference type="NCBI Taxonomy" id="1802223"/>
    <lineage>
        <taxon>Bacteria</taxon>
        <taxon>Candidatus Staskawicziibacteriota</taxon>
    </lineage>
</organism>
<gene>
    <name evidence="1" type="ORF">A2358_03480</name>
</gene>
<evidence type="ECO:0000313" key="1">
    <source>
        <dbReference type="EMBL" id="OGZ78537.1"/>
    </source>
</evidence>